<feature type="compositionally biased region" description="Basic residues" evidence="2">
    <location>
        <begin position="7"/>
        <end position="16"/>
    </location>
</feature>
<dbReference type="GO" id="GO:0008270">
    <property type="term" value="F:zinc ion binding"/>
    <property type="evidence" value="ECO:0007669"/>
    <property type="project" value="UniProtKB-KW"/>
</dbReference>
<dbReference type="PaxDb" id="35128-Thapsdraft1754"/>
<dbReference type="eggNOG" id="KOG0017">
    <property type="taxonomic scope" value="Eukaryota"/>
</dbReference>
<dbReference type="AlphaFoldDB" id="B8LDZ6"/>
<dbReference type="Pfam" id="PF00098">
    <property type="entry name" value="zf-CCHC"/>
    <property type="match status" value="1"/>
</dbReference>
<dbReference type="Proteomes" id="UP000001449">
    <property type="component" value="Unassembled WGS sequence"/>
</dbReference>
<dbReference type="InterPro" id="IPR001878">
    <property type="entry name" value="Znf_CCHC"/>
</dbReference>
<dbReference type="InParanoid" id="B8LDZ6"/>
<name>B8LDZ6_THAPS</name>
<gene>
    <name evidence="4" type="ORF">THAPSDRAFT_bd1754</name>
</gene>
<dbReference type="SUPFAM" id="SSF57756">
    <property type="entry name" value="Retrovirus zinc finger-like domains"/>
    <property type="match status" value="1"/>
</dbReference>
<sequence>MGTETKPKKKFFHGKKQSTVPKFKATTPGSEEVYFKAGDGSDAVLYTTVKTTLARHIGATWTGGPTISRAIELLVEPTFNEPREPGSEATLGQIEKYKLDLRKWNQNYNEYKTNKEKAFDFILNHTETTLEDRLKALTTWKSTNTTKDVIQLLKDIRDITHKHDETRQGSMAYVEDMIALFTTYQRPTESDRDFKKRFDSLVDMINAHGGKAGFHAAMVREAQDRLCEEEGLGEYSNITDQTIKDNIGDQAIRESCEEFLALLYLKQTDNQRYSQLKTTLDNSYLLDKDLYPMTREQTLKLVLNFAGNRKANSGLKGGQDGVAFIQPIEDGEAEDDDEAEEQVAFVQTGSAPSAGKKKSKANKPNMTIAPDKTDHSHHTCHNCGQKGHIAVECDQLSEDQRAALKQFLKSRQASYRERKGVDQFNVEVGTGSLDGIGFLVAEENDEFGPSVAKRETLDKFKIYLDNCATYNSFFNESLLSNIHQTGVVLRGKCNAGVSSTKWKGDWNGIEVWYNPNGIANLLSMGELEKLGFLVAYHTNGEWVVTSPKGERIVFKWDTGLCDRLPYVYTVRDNYEGFTKKEIEMATLARKVQAMIGHPTDAKFKDMVSNKVISNCPIKVIDITNAARIFGPNRAGLRGKTVRRKPDRVDTDVISIPRDFYVLHKFVTLTADVMFVNGVAFLVTLSRKIKMYTIEHIPTRTAKQLGSSLMKIVQLYARGGFTVNVALMDMEFEKVANELEMVQVNTTAAREHVGEVERGIRTLKERARCIVSDLPFTHLPKVMIVHLMQFVTMWVNAVPAENGISTKYSPREIVTRREIDFNKHCKVGFGEYVEATVDADITNDMKHRTHECIALGPAEMPRFEYGHCGEATPYHSTPDAG</sequence>
<evidence type="ECO:0000256" key="1">
    <source>
        <dbReference type="PROSITE-ProRule" id="PRU00047"/>
    </source>
</evidence>
<proteinExistence type="predicted"/>
<feature type="region of interest" description="Disordered" evidence="2">
    <location>
        <begin position="1"/>
        <end position="23"/>
    </location>
</feature>
<dbReference type="RefSeq" id="XP_002297253.1">
    <property type="nucleotide sequence ID" value="XM_002297217.1"/>
</dbReference>
<keyword evidence="1" id="KW-0479">Metal-binding</keyword>
<evidence type="ECO:0000313" key="4">
    <source>
        <dbReference type="EMBL" id="EED86444.1"/>
    </source>
</evidence>
<dbReference type="SMART" id="SM00343">
    <property type="entry name" value="ZnF_C2HC"/>
    <property type="match status" value="1"/>
</dbReference>
<reference evidence="4 5" key="1">
    <citation type="journal article" date="2004" name="Science">
        <title>The genome of the diatom Thalassiosira pseudonana: ecology, evolution, and metabolism.</title>
        <authorList>
            <person name="Armbrust E.V."/>
            <person name="Berges J.A."/>
            <person name="Bowler C."/>
            <person name="Green B.R."/>
            <person name="Martinez D."/>
            <person name="Putnam N.H."/>
            <person name="Zhou S."/>
            <person name="Allen A.E."/>
            <person name="Apt K.E."/>
            <person name="Bechner M."/>
            <person name="Brzezinski M.A."/>
            <person name="Chaal B.K."/>
            <person name="Chiovitti A."/>
            <person name="Davis A.K."/>
            <person name="Demarest M.S."/>
            <person name="Detter J.C."/>
            <person name="Glavina T."/>
            <person name="Goodstein D."/>
            <person name="Hadi M.Z."/>
            <person name="Hellsten U."/>
            <person name="Hildebrand M."/>
            <person name="Jenkins B.D."/>
            <person name="Jurka J."/>
            <person name="Kapitonov V.V."/>
            <person name="Kroger N."/>
            <person name="Lau W.W."/>
            <person name="Lane T.W."/>
            <person name="Larimer F.W."/>
            <person name="Lippmeier J.C."/>
            <person name="Lucas S."/>
            <person name="Medina M."/>
            <person name="Montsant A."/>
            <person name="Obornik M."/>
            <person name="Parker M.S."/>
            <person name="Palenik B."/>
            <person name="Pazour G.J."/>
            <person name="Richardson P.M."/>
            <person name="Rynearson T.A."/>
            <person name="Saito M.A."/>
            <person name="Schwartz D.C."/>
            <person name="Thamatrakoln K."/>
            <person name="Valentin K."/>
            <person name="Vardi A."/>
            <person name="Wilkerson F.P."/>
            <person name="Rokhsar D.S."/>
        </authorList>
    </citation>
    <scope>NUCLEOTIDE SEQUENCE [LARGE SCALE GENOMIC DNA]</scope>
    <source>
        <strain evidence="4 5">CCMP1335</strain>
    </source>
</reference>
<keyword evidence="1" id="KW-0862">Zinc</keyword>
<dbReference type="KEGG" id="tps:THAPSDRAFT_bd1754"/>
<dbReference type="GeneID" id="7444449"/>
<evidence type="ECO:0000256" key="2">
    <source>
        <dbReference type="SAM" id="MobiDB-lite"/>
    </source>
</evidence>
<dbReference type="EMBL" id="DS999426">
    <property type="protein sequence ID" value="EED86444.1"/>
    <property type="molecule type" value="Genomic_DNA"/>
</dbReference>
<evidence type="ECO:0000313" key="5">
    <source>
        <dbReference type="Proteomes" id="UP000001449"/>
    </source>
</evidence>
<dbReference type="STRING" id="35128.B8LDZ6"/>
<keyword evidence="5" id="KW-1185">Reference proteome</keyword>
<dbReference type="PROSITE" id="PS50158">
    <property type="entry name" value="ZF_CCHC"/>
    <property type="match status" value="1"/>
</dbReference>
<dbReference type="GO" id="GO:0003676">
    <property type="term" value="F:nucleic acid binding"/>
    <property type="evidence" value="ECO:0007669"/>
    <property type="project" value="InterPro"/>
</dbReference>
<dbReference type="InterPro" id="IPR036875">
    <property type="entry name" value="Znf_CCHC_sf"/>
</dbReference>
<feature type="domain" description="CCHC-type" evidence="3">
    <location>
        <begin position="380"/>
        <end position="395"/>
    </location>
</feature>
<organism evidence="4 5">
    <name type="scientific">Thalassiosira pseudonana</name>
    <name type="common">Marine diatom</name>
    <name type="synonym">Cyclotella nana</name>
    <dbReference type="NCBI Taxonomy" id="35128"/>
    <lineage>
        <taxon>Eukaryota</taxon>
        <taxon>Sar</taxon>
        <taxon>Stramenopiles</taxon>
        <taxon>Ochrophyta</taxon>
        <taxon>Bacillariophyta</taxon>
        <taxon>Coscinodiscophyceae</taxon>
        <taxon>Thalassiosirophycidae</taxon>
        <taxon>Thalassiosirales</taxon>
        <taxon>Thalassiosiraceae</taxon>
        <taxon>Thalassiosira</taxon>
    </lineage>
</organism>
<accession>B8LDZ6</accession>
<protein>
    <recommendedName>
        <fullName evidence="3">CCHC-type domain-containing protein</fullName>
    </recommendedName>
</protein>
<evidence type="ECO:0000259" key="3">
    <source>
        <dbReference type="PROSITE" id="PS50158"/>
    </source>
</evidence>
<dbReference type="OMA" id="KHRTHEC"/>
<reference evidence="4 5" key="2">
    <citation type="journal article" date="2008" name="Nature">
        <title>The Phaeodactylum genome reveals the evolutionary history of diatom genomes.</title>
        <authorList>
            <person name="Bowler C."/>
            <person name="Allen A.E."/>
            <person name="Badger J.H."/>
            <person name="Grimwood J."/>
            <person name="Jabbari K."/>
            <person name="Kuo A."/>
            <person name="Maheswari U."/>
            <person name="Martens C."/>
            <person name="Maumus F."/>
            <person name="Otillar R.P."/>
            <person name="Rayko E."/>
            <person name="Salamov A."/>
            <person name="Vandepoele K."/>
            <person name="Beszteri B."/>
            <person name="Gruber A."/>
            <person name="Heijde M."/>
            <person name="Katinka M."/>
            <person name="Mock T."/>
            <person name="Valentin K."/>
            <person name="Verret F."/>
            <person name="Berges J.A."/>
            <person name="Brownlee C."/>
            <person name="Cadoret J.P."/>
            <person name="Chiovitti A."/>
            <person name="Choi C.J."/>
            <person name="Coesel S."/>
            <person name="De Martino A."/>
            <person name="Detter J.C."/>
            <person name="Durkin C."/>
            <person name="Falciatore A."/>
            <person name="Fournet J."/>
            <person name="Haruta M."/>
            <person name="Huysman M.J."/>
            <person name="Jenkins B.D."/>
            <person name="Jiroutova K."/>
            <person name="Jorgensen R.E."/>
            <person name="Joubert Y."/>
            <person name="Kaplan A."/>
            <person name="Kroger N."/>
            <person name="Kroth P.G."/>
            <person name="La Roche J."/>
            <person name="Lindquist E."/>
            <person name="Lommer M."/>
            <person name="Martin-Jezequel V."/>
            <person name="Lopez P.J."/>
            <person name="Lucas S."/>
            <person name="Mangogna M."/>
            <person name="McGinnis K."/>
            <person name="Medlin L.K."/>
            <person name="Montsant A."/>
            <person name="Oudot-Le Secq M.P."/>
            <person name="Napoli C."/>
            <person name="Obornik M."/>
            <person name="Parker M.S."/>
            <person name="Petit J.L."/>
            <person name="Porcel B.M."/>
            <person name="Poulsen N."/>
            <person name="Robison M."/>
            <person name="Rychlewski L."/>
            <person name="Rynearson T.A."/>
            <person name="Schmutz J."/>
            <person name="Shapiro H."/>
            <person name="Siaut M."/>
            <person name="Stanley M."/>
            <person name="Sussman M.R."/>
            <person name="Taylor A.R."/>
            <person name="Vardi A."/>
            <person name="von Dassow P."/>
            <person name="Vyverman W."/>
            <person name="Willis A."/>
            <person name="Wyrwicz L.S."/>
            <person name="Rokhsar D.S."/>
            <person name="Weissenbach J."/>
            <person name="Armbrust E.V."/>
            <person name="Green B.R."/>
            <person name="Van de Peer Y."/>
            <person name="Grigoriev I.V."/>
        </authorList>
    </citation>
    <scope>NUCLEOTIDE SEQUENCE [LARGE SCALE GENOMIC DNA]</scope>
    <source>
        <strain evidence="4 5">CCMP1335</strain>
    </source>
</reference>
<dbReference type="HOGENOM" id="CLU_327225_0_0_1"/>
<keyword evidence="1" id="KW-0863">Zinc-finger</keyword>